<organism evidence="1 2">
    <name type="scientific">Acanthoscelides obtectus</name>
    <name type="common">Bean weevil</name>
    <name type="synonym">Bruchus obtectus</name>
    <dbReference type="NCBI Taxonomy" id="200917"/>
    <lineage>
        <taxon>Eukaryota</taxon>
        <taxon>Metazoa</taxon>
        <taxon>Ecdysozoa</taxon>
        <taxon>Arthropoda</taxon>
        <taxon>Hexapoda</taxon>
        <taxon>Insecta</taxon>
        <taxon>Pterygota</taxon>
        <taxon>Neoptera</taxon>
        <taxon>Endopterygota</taxon>
        <taxon>Coleoptera</taxon>
        <taxon>Polyphaga</taxon>
        <taxon>Cucujiformia</taxon>
        <taxon>Chrysomeloidea</taxon>
        <taxon>Chrysomelidae</taxon>
        <taxon>Bruchinae</taxon>
        <taxon>Bruchini</taxon>
        <taxon>Acanthoscelides</taxon>
    </lineage>
</organism>
<accession>A0A9P0JZ15</accession>
<dbReference type="Proteomes" id="UP001152888">
    <property type="component" value="Unassembled WGS sequence"/>
</dbReference>
<keyword evidence="2" id="KW-1185">Reference proteome</keyword>
<sequence length="72" mass="7821">MPGPLGSEDAYPSPCDYTTLPERRTDLTTLLLSSALALFRQTLAMVAPMEKFFFSKSPMCHPGPLECDIAAA</sequence>
<reference evidence="1" key="1">
    <citation type="submission" date="2022-03" db="EMBL/GenBank/DDBJ databases">
        <authorList>
            <person name="Sayadi A."/>
        </authorList>
    </citation>
    <scope>NUCLEOTIDE SEQUENCE</scope>
</reference>
<dbReference type="EMBL" id="CAKOFQ010006700">
    <property type="protein sequence ID" value="CAH1962156.1"/>
    <property type="molecule type" value="Genomic_DNA"/>
</dbReference>
<name>A0A9P0JZ15_ACAOB</name>
<gene>
    <name evidence="1" type="ORF">ACAOBT_LOCUS4526</name>
</gene>
<evidence type="ECO:0000313" key="2">
    <source>
        <dbReference type="Proteomes" id="UP001152888"/>
    </source>
</evidence>
<evidence type="ECO:0000313" key="1">
    <source>
        <dbReference type="EMBL" id="CAH1962156.1"/>
    </source>
</evidence>
<proteinExistence type="predicted"/>
<dbReference type="AlphaFoldDB" id="A0A9P0JZ15"/>
<comment type="caution">
    <text evidence="1">The sequence shown here is derived from an EMBL/GenBank/DDBJ whole genome shotgun (WGS) entry which is preliminary data.</text>
</comment>
<protein>
    <submittedName>
        <fullName evidence="1">Uncharacterized protein</fullName>
    </submittedName>
</protein>